<comment type="caution">
    <text evidence="2">The sequence shown here is derived from an EMBL/GenBank/DDBJ whole genome shotgun (WGS) entry which is preliminary data.</text>
</comment>
<dbReference type="RefSeq" id="WP_203902631.1">
    <property type="nucleotide sequence ID" value="NZ_BOPF01000025.1"/>
</dbReference>
<keyword evidence="1" id="KW-0812">Transmembrane</keyword>
<keyword evidence="3" id="KW-1185">Reference proteome</keyword>
<accession>A0A8J3YSI6</accession>
<protein>
    <submittedName>
        <fullName evidence="2">Uncharacterized protein</fullName>
    </submittedName>
</protein>
<evidence type="ECO:0000313" key="2">
    <source>
        <dbReference type="EMBL" id="GIJ49155.1"/>
    </source>
</evidence>
<dbReference type="EMBL" id="BOPF01000025">
    <property type="protein sequence ID" value="GIJ49155.1"/>
    <property type="molecule type" value="Genomic_DNA"/>
</dbReference>
<organism evidence="2 3">
    <name type="scientific">Virgisporangium aliadipatigenens</name>
    <dbReference type="NCBI Taxonomy" id="741659"/>
    <lineage>
        <taxon>Bacteria</taxon>
        <taxon>Bacillati</taxon>
        <taxon>Actinomycetota</taxon>
        <taxon>Actinomycetes</taxon>
        <taxon>Micromonosporales</taxon>
        <taxon>Micromonosporaceae</taxon>
        <taxon>Virgisporangium</taxon>
    </lineage>
</organism>
<dbReference type="Proteomes" id="UP000619260">
    <property type="component" value="Unassembled WGS sequence"/>
</dbReference>
<reference evidence="2" key="1">
    <citation type="submission" date="2021-01" db="EMBL/GenBank/DDBJ databases">
        <title>Whole genome shotgun sequence of Virgisporangium aliadipatigenens NBRC 105644.</title>
        <authorList>
            <person name="Komaki H."/>
            <person name="Tamura T."/>
        </authorList>
    </citation>
    <scope>NUCLEOTIDE SEQUENCE</scope>
    <source>
        <strain evidence="2">NBRC 105644</strain>
    </source>
</reference>
<keyword evidence="1" id="KW-0472">Membrane</keyword>
<proteinExistence type="predicted"/>
<name>A0A8J3YSI6_9ACTN</name>
<evidence type="ECO:0000313" key="3">
    <source>
        <dbReference type="Proteomes" id="UP000619260"/>
    </source>
</evidence>
<gene>
    <name evidence="2" type="ORF">Val02_60410</name>
</gene>
<evidence type="ECO:0000256" key="1">
    <source>
        <dbReference type="SAM" id="Phobius"/>
    </source>
</evidence>
<feature type="transmembrane region" description="Helical" evidence="1">
    <location>
        <begin position="7"/>
        <end position="30"/>
    </location>
</feature>
<sequence length="55" mass="6069">MKRAFGWLGLLALLAGAALVVWLTLMPWYWSRPAEVPRAPETTVPELTGAPFTSK</sequence>
<keyword evidence="1" id="KW-1133">Transmembrane helix</keyword>
<dbReference type="AlphaFoldDB" id="A0A8J3YSI6"/>